<dbReference type="PANTHER" id="PTHR42852:SF13">
    <property type="entry name" value="PROTEIN DIPZ"/>
    <property type="match status" value="1"/>
</dbReference>
<dbReference type="EMBL" id="CP054705">
    <property type="protein sequence ID" value="QQK75948.1"/>
    <property type="molecule type" value="Genomic_DNA"/>
</dbReference>
<dbReference type="PANTHER" id="PTHR42852">
    <property type="entry name" value="THIOL:DISULFIDE INTERCHANGE PROTEIN DSBE"/>
    <property type="match status" value="1"/>
</dbReference>
<dbReference type="KEGG" id="scia:HUG15_10525"/>
<feature type="domain" description="Thioredoxin" evidence="2">
    <location>
        <begin position="32"/>
        <end position="173"/>
    </location>
</feature>
<evidence type="ECO:0000313" key="4">
    <source>
        <dbReference type="Proteomes" id="UP000595823"/>
    </source>
</evidence>
<evidence type="ECO:0000256" key="1">
    <source>
        <dbReference type="ARBA" id="ARBA00023157"/>
    </source>
</evidence>
<dbReference type="GO" id="GO:0016209">
    <property type="term" value="F:antioxidant activity"/>
    <property type="evidence" value="ECO:0007669"/>
    <property type="project" value="InterPro"/>
</dbReference>
<name>A0A7T7CBK1_9BACI</name>
<dbReference type="CDD" id="cd02966">
    <property type="entry name" value="TlpA_like_family"/>
    <property type="match status" value="1"/>
</dbReference>
<gene>
    <name evidence="3" type="ORF">HUG15_10525</name>
</gene>
<dbReference type="GO" id="GO:0016491">
    <property type="term" value="F:oxidoreductase activity"/>
    <property type="evidence" value="ECO:0007669"/>
    <property type="project" value="InterPro"/>
</dbReference>
<dbReference type="Pfam" id="PF00578">
    <property type="entry name" value="AhpC-TSA"/>
    <property type="match status" value="1"/>
</dbReference>
<sequence length="173" mass="19367">MKKWISALVVFIAVIIIGTIVYKNVTSPPVGVNQGEQAPGFELPDVDGENMSLSDFEGDFVVLNLWASWCEPCIREFPVLDQVHETYESDGVNVVAVNMTTTERRPEDAIEFLDENPVTMPIVFDEDGEFADDYPPTDGMPTTYFINEDGIIVDIVVGEVTEEMLEERLQPFV</sequence>
<dbReference type="InterPro" id="IPR013766">
    <property type="entry name" value="Thioredoxin_domain"/>
</dbReference>
<protein>
    <submittedName>
        <fullName evidence="3">TlpA family protein disulfide reductase</fullName>
    </submittedName>
</protein>
<keyword evidence="4" id="KW-1185">Reference proteome</keyword>
<proteinExistence type="predicted"/>
<dbReference type="Gene3D" id="3.40.30.10">
    <property type="entry name" value="Glutaredoxin"/>
    <property type="match status" value="1"/>
</dbReference>
<dbReference type="PROSITE" id="PS51352">
    <property type="entry name" value="THIOREDOXIN_2"/>
    <property type="match status" value="1"/>
</dbReference>
<dbReference type="InterPro" id="IPR036249">
    <property type="entry name" value="Thioredoxin-like_sf"/>
</dbReference>
<reference evidence="3 4" key="1">
    <citation type="submission" date="2020-06" db="EMBL/GenBank/DDBJ databases">
        <title>Genomic analysis of Salicibibacter sp. NKC5-3.</title>
        <authorList>
            <person name="Oh Y.J."/>
        </authorList>
    </citation>
    <scope>NUCLEOTIDE SEQUENCE [LARGE SCALE GENOMIC DNA]</scope>
    <source>
        <strain evidence="3 4">NKC5-3</strain>
    </source>
</reference>
<dbReference type="Proteomes" id="UP000595823">
    <property type="component" value="Chromosome"/>
</dbReference>
<dbReference type="AlphaFoldDB" id="A0A7T7CBK1"/>
<organism evidence="3 4">
    <name type="scientific">Salicibibacter cibarius</name>
    <dbReference type="NCBI Taxonomy" id="2743000"/>
    <lineage>
        <taxon>Bacteria</taxon>
        <taxon>Bacillati</taxon>
        <taxon>Bacillota</taxon>
        <taxon>Bacilli</taxon>
        <taxon>Bacillales</taxon>
        <taxon>Bacillaceae</taxon>
        <taxon>Salicibibacter</taxon>
    </lineage>
</organism>
<dbReference type="InterPro" id="IPR050553">
    <property type="entry name" value="Thioredoxin_ResA/DsbE_sf"/>
</dbReference>
<evidence type="ECO:0000313" key="3">
    <source>
        <dbReference type="EMBL" id="QQK75948.1"/>
    </source>
</evidence>
<accession>A0A7T7CBK1</accession>
<dbReference type="RefSeq" id="WP_200128578.1">
    <property type="nucleotide sequence ID" value="NZ_CP054705.1"/>
</dbReference>
<keyword evidence="1" id="KW-1015">Disulfide bond</keyword>
<dbReference type="SUPFAM" id="SSF52833">
    <property type="entry name" value="Thioredoxin-like"/>
    <property type="match status" value="1"/>
</dbReference>
<dbReference type="InterPro" id="IPR000866">
    <property type="entry name" value="AhpC/TSA"/>
</dbReference>
<evidence type="ECO:0000259" key="2">
    <source>
        <dbReference type="PROSITE" id="PS51352"/>
    </source>
</evidence>